<sequence length="543" mass="61139">MCLLVAVLLQVQNTPLARWTWNIQPSSVISILTTFGKAAMMVPITACLSQLKWRHMQRQARPLNHLQTFDDASRGPWGSAIMAWKMPLQSPLGWALAIVTVVALGMEPSAQNILDFPSIEWKVTNGTVAKMYSSKSFHPQEDNWDFWIPNTDVTKLQASVMNGIAGAVFEPNYKCPGPFTRCVWTDITSLGVCINFRNVTEQTTRNCTTTEDDQELRHTCTYNVSGRISDVLPVMVDSHENDLNYRESQILFFDFDFGAWFEGPLGQLTIIKHQRSESTEKGTITYPVTNPPFPDVFLADFEWRAKTYRNVSVVSGTLFTGEIRSTPLHYSSHILSDEDFRNSPLKQPSMLFTTPDNATEFQVSSMVLTWLPTYLKNFLHGSLREKLIDNRLISDSFPTTAMNLEFLIYLTENMTSIAEALADTLTNQIRSGNPGDNQNAAMARGEAFRTETFVVVRWPWLILPLLETVVTAALLVTSIVLTRKDPLLKASTMAYLTYPLSGWNDSEVTVKDPQSAEKLQKLAEGMRGKLESNGKGRLAFSRY</sequence>
<accession>A0ACC3YDJ3</accession>
<organism evidence="1 2">
    <name type="scientific">Colletotrichum truncatum</name>
    <name type="common">Anthracnose fungus</name>
    <name type="synonym">Colletotrichum capsici</name>
    <dbReference type="NCBI Taxonomy" id="5467"/>
    <lineage>
        <taxon>Eukaryota</taxon>
        <taxon>Fungi</taxon>
        <taxon>Dikarya</taxon>
        <taxon>Ascomycota</taxon>
        <taxon>Pezizomycotina</taxon>
        <taxon>Sordariomycetes</taxon>
        <taxon>Hypocreomycetidae</taxon>
        <taxon>Glomerellales</taxon>
        <taxon>Glomerellaceae</taxon>
        <taxon>Colletotrichum</taxon>
        <taxon>Colletotrichum truncatum species complex</taxon>
    </lineage>
</organism>
<name>A0ACC3YDJ3_COLTU</name>
<gene>
    <name evidence="1" type="ORF">CTRU02_215099</name>
</gene>
<protein>
    <submittedName>
        <fullName evidence="1">Uncharacterized protein</fullName>
    </submittedName>
</protein>
<reference evidence="1 2" key="1">
    <citation type="journal article" date="2020" name="Phytopathology">
        <title>Genome Sequence Resources of Colletotrichum truncatum, C. plurivorum, C. musicola, and C. sojae: Four Species Pathogenic to Soybean (Glycine max).</title>
        <authorList>
            <person name="Rogerio F."/>
            <person name="Boufleur T.R."/>
            <person name="Ciampi-Guillardi M."/>
            <person name="Sukno S.A."/>
            <person name="Thon M.R."/>
            <person name="Massola Junior N.S."/>
            <person name="Baroncelli R."/>
        </authorList>
    </citation>
    <scope>NUCLEOTIDE SEQUENCE [LARGE SCALE GENOMIC DNA]</scope>
    <source>
        <strain evidence="1 2">CMES1059</strain>
    </source>
</reference>
<comment type="caution">
    <text evidence="1">The sequence shown here is derived from an EMBL/GenBank/DDBJ whole genome shotgun (WGS) entry which is preliminary data.</text>
</comment>
<keyword evidence="2" id="KW-1185">Reference proteome</keyword>
<evidence type="ECO:0000313" key="1">
    <source>
        <dbReference type="EMBL" id="KAL0929890.1"/>
    </source>
</evidence>
<dbReference type="EMBL" id="VUJX02000013">
    <property type="protein sequence ID" value="KAL0929890.1"/>
    <property type="molecule type" value="Genomic_DNA"/>
</dbReference>
<dbReference type="Proteomes" id="UP000805649">
    <property type="component" value="Unassembled WGS sequence"/>
</dbReference>
<evidence type="ECO:0000313" key="2">
    <source>
        <dbReference type="Proteomes" id="UP000805649"/>
    </source>
</evidence>
<proteinExistence type="predicted"/>